<dbReference type="SMART" id="SM00342">
    <property type="entry name" value="HTH_ARAC"/>
    <property type="match status" value="1"/>
</dbReference>
<keyword evidence="1" id="KW-0805">Transcription regulation</keyword>
<reference evidence="5 6" key="1">
    <citation type="submission" date="2017-06" db="EMBL/GenBank/DDBJ databases">
        <title>Ensifer strains isolated from leguminous trees and herbs display diverse denitrification phenotypes with some acting as strong N2O sinks.</title>
        <authorList>
            <person name="Woliy K."/>
            <person name="Mania D."/>
            <person name="Bakken L.R."/>
            <person name="Frostegard A."/>
        </authorList>
    </citation>
    <scope>NUCLEOTIDE SEQUENCE [LARGE SCALE GENOMIC DNA]</scope>
    <source>
        <strain evidence="5 6">AC50a</strain>
    </source>
</reference>
<proteinExistence type="predicted"/>
<feature type="domain" description="HTH araC/xylS-type" evidence="4">
    <location>
        <begin position="211"/>
        <end position="311"/>
    </location>
</feature>
<accession>A0A2J0Z476</accession>
<comment type="caution">
    <text evidence="5">The sequence shown here is derived from an EMBL/GenBank/DDBJ whole genome shotgun (WGS) entry which is preliminary data.</text>
</comment>
<dbReference type="EMBL" id="NJGD01000004">
    <property type="protein sequence ID" value="PJR15302.1"/>
    <property type="molecule type" value="Genomic_DNA"/>
</dbReference>
<keyword evidence="2" id="KW-0238">DNA-binding</keyword>
<dbReference type="PROSITE" id="PS01124">
    <property type="entry name" value="HTH_ARAC_FAMILY_2"/>
    <property type="match status" value="1"/>
</dbReference>
<organism evidence="5 6">
    <name type="scientific">Rhizobium meliloti</name>
    <name type="common">Ensifer meliloti</name>
    <name type="synonym">Sinorhizobium meliloti</name>
    <dbReference type="NCBI Taxonomy" id="382"/>
    <lineage>
        <taxon>Bacteria</taxon>
        <taxon>Pseudomonadati</taxon>
        <taxon>Pseudomonadota</taxon>
        <taxon>Alphaproteobacteria</taxon>
        <taxon>Hyphomicrobiales</taxon>
        <taxon>Rhizobiaceae</taxon>
        <taxon>Sinorhizobium/Ensifer group</taxon>
        <taxon>Sinorhizobium</taxon>
    </lineage>
</organism>
<dbReference type="GO" id="GO:0003700">
    <property type="term" value="F:DNA-binding transcription factor activity"/>
    <property type="evidence" value="ECO:0007669"/>
    <property type="project" value="InterPro"/>
</dbReference>
<dbReference type="Proteomes" id="UP000231987">
    <property type="component" value="Unassembled WGS sequence"/>
</dbReference>
<protein>
    <recommendedName>
        <fullName evidence="4">HTH araC/xylS-type domain-containing protein</fullName>
    </recommendedName>
</protein>
<sequence>MKKLSGDPFPDAKADHWQRFPLQDIEGLRNAVLGADLDAVQMAGRKIGGSLAFSTYDGVILSSGFIAGNAMARGVLSDAAVTVGIVLSQVGGFRVCLRQAPEGTVGILLPGCEVDVLCAPGSMYVTATLDLRRLEDGLGRRCLQSAVHSKPLAQEKLNELREALLRVHLGEETEAGVHIGSTMLRAVISHYANDRGTTTASRPSSYETIVRLAQQYIDRHLASPISITDITTACGSSRRTLYRAFLEVLGDTPNHYLRRLRLHRIRRDLMAVDQLATISASAKKWGIAEHGRMSGWYQELFGEKPSATVAAQSLRAISRAWF</sequence>
<dbReference type="SUPFAM" id="SSF46689">
    <property type="entry name" value="Homeodomain-like"/>
    <property type="match status" value="1"/>
</dbReference>
<evidence type="ECO:0000256" key="1">
    <source>
        <dbReference type="ARBA" id="ARBA00023015"/>
    </source>
</evidence>
<dbReference type="PANTHER" id="PTHR46796">
    <property type="entry name" value="HTH-TYPE TRANSCRIPTIONAL ACTIVATOR RHAS-RELATED"/>
    <property type="match status" value="1"/>
</dbReference>
<dbReference type="Gene3D" id="1.10.10.60">
    <property type="entry name" value="Homeodomain-like"/>
    <property type="match status" value="1"/>
</dbReference>
<gene>
    <name evidence="5" type="ORF">CEJ86_11310</name>
</gene>
<keyword evidence="3" id="KW-0804">Transcription</keyword>
<evidence type="ECO:0000256" key="3">
    <source>
        <dbReference type="ARBA" id="ARBA00023163"/>
    </source>
</evidence>
<dbReference type="GO" id="GO:0043565">
    <property type="term" value="F:sequence-specific DNA binding"/>
    <property type="evidence" value="ECO:0007669"/>
    <property type="project" value="InterPro"/>
</dbReference>
<evidence type="ECO:0000259" key="4">
    <source>
        <dbReference type="PROSITE" id="PS01124"/>
    </source>
</evidence>
<dbReference type="InterPro" id="IPR050204">
    <property type="entry name" value="AraC_XylS_family_regulators"/>
</dbReference>
<dbReference type="Pfam" id="PF12833">
    <property type="entry name" value="HTH_18"/>
    <property type="match status" value="1"/>
</dbReference>
<evidence type="ECO:0000313" key="5">
    <source>
        <dbReference type="EMBL" id="PJR15302.1"/>
    </source>
</evidence>
<dbReference type="InterPro" id="IPR018060">
    <property type="entry name" value="HTH_AraC"/>
</dbReference>
<dbReference type="InterPro" id="IPR009057">
    <property type="entry name" value="Homeodomain-like_sf"/>
</dbReference>
<dbReference type="PANTHER" id="PTHR46796:SF12">
    <property type="entry name" value="HTH-TYPE DNA-BINDING TRANSCRIPTIONAL ACTIVATOR EUTR"/>
    <property type="match status" value="1"/>
</dbReference>
<evidence type="ECO:0000313" key="6">
    <source>
        <dbReference type="Proteomes" id="UP000231987"/>
    </source>
</evidence>
<evidence type="ECO:0000256" key="2">
    <source>
        <dbReference type="ARBA" id="ARBA00023125"/>
    </source>
</evidence>
<name>A0A2J0Z476_RHIML</name>
<dbReference type="AlphaFoldDB" id="A0A2J0Z476"/>